<evidence type="ECO:0000313" key="9">
    <source>
        <dbReference type="EMBL" id="CAI2370069.1"/>
    </source>
</evidence>
<evidence type="ECO:0000256" key="1">
    <source>
        <dbReference type="ARBA" id="ARBA00004429"/>
    </source>
</evidence>
<proteinExistence type="predicted"/>
<evidence type="ECO:0000256" key="4">
    <source>
        <dbReference type="ARBA" id="ARBA00022519"/>
    </source>
</evidence>
<dbReference type="AlphaFoldDB" id="A0AAD1URV5"/>
<evidence type="ECO:0000256" key="7">
    <source>
        <dbReference type="ARBA" id="ARBA00023136"/>
    </source>
</evidence>
<reference evidence="9" key="1">
    <citation type="submission" date="2023-07" db="EMBL/GenBank/DDBJ databases">
        <authorList>
            <consortium name="AG Swart"/>
            <person name="Singh M."/>
            <person name="Singh A."/>
            <person name="Seah K."/>
            <person name="Emmerich C."/>
        </authorList>
    </citation>
    <scope>NUCLEOTIDE SEQUENCE</scope>
    <source>
        <strain evidence="9">DP1</strain>
    </source>
</reference>
<keyword evidence="2" id="KW-0813">Transport</keyword>
<feature type="transmembrane region" description="Helical" evidence="8">
    <location>
        <begin position="173"/>
        <end position="198"/>
    </location>
</feature>
<evidence type="ECO:0000256" key="3">
    <source>
        <dbReference type="ARBA" id="ARBA00022475"/>
    </source>
</evidence>
<dbReference type="PANTHER" id="PTHR30574">
    <property type="entry name" value="INNER MEMBRANE PROTEIN YEDE"/>
    <property type="match status" value="1"/>
</dbReference>
<feature type="transmembrane region" description="Helical" evidence="8">
    <location>
        <begin position="93"/>
        <end position="112"/>
    </location>
</feature>
<dbReference type="GO" id="GO:0005886">
    <property type="term" value="C:plasma membrane"/>
    <property type="evidence" value="ECO:0007669"/>
    <property type="project" value="UniProtKB-SubCell"/>
</dbReference>
<keyword evidence="10" id="KW-1185">Reference proteome</keyword>
<feature type="transmembrane region" description="Helical" evidence="8">
    <location>
        <begin position="52"/>
        <end position="73"/>
    </location>
</feature>
<keyword evidence="4" id="KW-0997">Cell inner membrane</keyword>
<dbReference type="Pfam" id="PF20398">
    <property type="entry name" value="DUF6691"/>
    <property type="match status" value="1"/>
</dbReference>
<feature type="transmembrane region" description="Helical" evidence="8">
    <location>
        <begin position="12"/>
        <end position="31"/>
    </location>
</feature>
<dbReference type="Proteomes" id="UP001295684">
    <property type="component" value="Unassembled WGS sequence"/>
</dbReference>
<dbReference type="PANTHER" id="PTHR30574:SF1">
    <property type="entry name" value="SULPHUR TRANSPORT DOMAIN-CONTAINING PROTEIN"/>
    <property type="match status" value="1"/>
</dbReference>
<sequence length="364" mass="39789">MVNHAAEDLISAFIGGCLIGLATTLNYYMYGRITGNSGIFNTLIKFNVKEGLRWKYSFLAGIASIGYLIYLITDNGKWTTSSFTLYFFDPIDAAIGDLHIGGWVLAGILVGIGTKMGNGCTSGHGVCGLPRLSIRSIVAVGTFMGCGIAIATLRYHVEFLRSRQSFGNGFEDAWPITGGVLVAIILAIFIGLTIYMFIKMEEAKDKWDMPIGFCVGLIFGAGLVISGMCRRTKIVNFLTIHKDWDPSLMLVMCGAILVNAFTFTWIIYKVKEPVFGETICNPKNKKVDLRLVCGAALFGLGWGIGGLCPGPGMINFFLVTHMIIWIPCLAIGQLGFEIVDKSISKYRQPKAEEEYDPSANKVHP</sequence>
<gene>
    <name evidence="9" type="ORF">ECRASSUSDP1_LOCUS11377</name>
</gene>
<comment type="subcellular location">
    <subcellularLocation>
        <location evidence="1">Cell inner membrane</location>
        <topology evidence="1">Multi-pass membrane protein</topology>
    </subcellularLocation>
</comment>
<keyword evidence="7 8" id="KW-0472">Membrane</keyword>
<accession>A0AAD1URV5</accession>
<evidence type="ECO:0000256" key="5">
    <source>
        <dbReference type="ARBA" id="ARBA00022692"/>
    </source>
</evidence>
<keyword evidence="6 8" id="KW-1133">Transmembrane helix</keyword>
<dbReference type="InterPro" id="IPR007272">
    <property type="entry name" value="Sulf_transp_TsuA/YedE"/>
</dbReference>
<feature type="transmembrane region" description="Helical" evidence="8">
    <location>
        <begin position="313"/>
        <end position="336"/>
    </location>
</feature>
<comment type="caution">
    <text evidence="9">The sequence shown here is derived from an EMBL/GenBank/DDBJ whole genome shotgun (WGS) entry which is preliminary data.</text>
</comment>
<organism evidence="9 10">
    <name type="scientific">Euplotes crassus</name>
    <dbReference type="NCBI Taxonomy" id="5936"/>
    <lineage>
        <taxon>Eukaryota</taxon>
        <taxon>Sar</taxon>
        <taxon>Alveolata</taxon>
        <taxon>Ciliophora</taxon>
        <taxon>Intramacronucleata</taxon>
        <taxon>Spirotrichea</taxon>
        <taxon>Hypotrichia</taxon>
        <taxon>Euplotida</taxon>
        <taxon>Euplotidae</taxon>
        <taxon>Moneuplotes</taxon>
    </lineage>
</organism>
<evidence type="ECO:0000256" key="8">
    <source>
        <dbReference type="SAM" id="Phobius"/>
    </source>
</evidence>
<evidence type="ECO:0008006" key="11">
    <source>
        <dbReference type="Google" id="ProtNLM"/>
    </source>
</evidence>
<evidence type="ECO:0000256" key="2">
    <source>
        <dbReference type="ARBA" id="ARBA00022448"/>
    </source>
</evidence>
<evidence type="ECO:0000313" key="10">
    <source>
        <dbReference type="Proteomes" id="UP001295684"/>
    </source>
</evidence>
<keyword evidence="5 8" id="KW-0812">Transmembrane</keyword>
<dbReference type="EMBL" id="CAMPGE010011232">
    <property type="protein sequence ID" value="CAI2370069.1"/>
    <property type="molecule type" value="Genomic_DNA"/>
</dbReference>
<feature type="transmembrane region" description="Helical" evidence="8">
    <location>
        <begin position="132"/>
        <end position="153"/>
    </location>
</feature>
<name>A0AAD1URV5_EUPCR</name>
<evidence type="ECO:0000256" key="6">
    <source>
        <dbReference type="ARBA" id="ARBA00022989"/>
    </source>
</evidence>
<feature type="transmembrane region" description="Helical" evidence="8">
    <location>
        <begin position="289"/>
        <end position="307"/>
    </location>
</feature>
<dbReference type="InterPro" id="IPR046513">
    <property type="entry name" value="DUF6691"/>
</dbReference>
<keyword evidence="3" id="KW-1003">Cell membrane</keyword>
<feature type="transmembrane region" description="Helical" evidence="8">
    <location>
        <begin position="210"/>
        <end position="228"/>
    </location>
</feature>
<protein>
    <recommendedName>
        <fullName evidence="11">Sulphur transport domain-containing protein</fullName>
    </recommendedName>
</protein>
<feature type="transmembrane region" description="Helical" evidence="8">
    <location>
        <begin position="248"/>
        <end position="268"/>
    </location>
</feature>